<evidence type="ECO:0000256" key="1">
    <source>
        <dbReference type="SAM" id="MobiDB-lite"/>
    </source>
</evidence>
<organism evidence="2 3">
    <name type="scientific">Protopolystoma xenopodis</name>
    <dbReference type="NCBI Taxonomy" id="117903"/>
    <lineage>
        <taxon>Eukaryota</taxon>
        <taxon>Metazoa</taxon>
        <taxon>Spiralia</taxon>
        <taxon>Lophotrochozoa</taxon>
        <taxon>Platyhelminthes</taxon>
        <taxon>Monogenea</taxon>
        <taxon>Polyopisthocotylea</taxon>
        <taxon>Polystomatidea</taxon>
        <taxon>Polystomatidae</taxon>
        <taxon>Protopolystoma</taxon>
    </lineage>
</organism>
<accession>A0A3S5B8E2</accession>
<evidence type="ECO:0000313" key="2">
    <source>
        <dbReference type="EMBL" id="VEL43034.1"/>
    </source>
</evidence>
<name>A0A3S5B8E2_9PLAT</name>
<feature type="compositionally biased region" description="Pro residues" evidence="1">
    <location>
        <begin position="58"/>
        <end position="69"/>
    </location>
</feature>
<protein>
    <submittedName>
        <fullName evidence="2">Uncharacterized protein</fullName>
    </submittedName>
</protein>
<dbReference type="AlphaFoldDB" id="A0A3S5B8E2"/>
<feature type="compositionally biased region" description="Polar residues" evidence="1">
    <location>
        <begin position="80"/>
        <end position="94"/>
    </location>
</feature>
<proteinExistence type="predicted"/>
<evidence type="ECO:0000313" key="3">
    <source>
        <dbReference type="Proteomes" id="UP000784294"/>
    </source>
</evidence>
<keyword evidence="3" id="KW-1185">Reference proteome</keyword>
<dbReference type="Proteomes" id="UP000784294">
    <property type="component" value="Unassembled WGS sequence"/>
</dbReference>
<feature type="region of interest" description="Disordered" evidence="1">
    <location>
        <begin position="51"/>
        <end position="94"/>
    </location>
</feature>
<sequence>MNCADRAPGLRWNGLLKQDATPLICATSVSGTIVAPGVYSVASRLTNGTTVVASSGPPKAPPRLMPPSMSPSAAEKTCGSGPSDQIRNSLISPT</sequence>
<feature type="non-terminal residue" evidence="2">
    <location>
        <position position="94"/>
    </location>
</feature>
<gene>
    <name evidence="2" type="ORF">PXEA_LOCUS36474</name>
</gene>
<reference evidence="2" key="1">
    <citation type="submission" date="2018-11" db="EMBL/GenBank/DDBJ databases">
        <authorList>
            <consortium name="Pathogen Informatics"/>
        </authorList>
    </citation>
    <scope>NUCLEOTIDE SEQUENCE</scope>
</reference>
<dbReference type="EMBL" id="CAAALY010278340">
    <property type="protein sequence ID" value="VEL43034.1"/>
    <property type="molecule type" value="Genomic_DNA"/>
</dbReference>
<comment type="caution">
    <text evidence="2">The sequence shown here is derived from an EMBL/GenBank/DDBJ whole genome shotgun (WGS) entry which is preliminary data.</text>
</comment>